<gene>
    <name evidence="4" type="ORF">FIBRA_03082</name>
</gene>
<proteinExistence type="inferred from homology"/>
<dbReference type="STRING" id="599839.J4H275"/>
<protein>
    <recommendedName>
        <fullName evidence="3">Peptidase A1 domain-containing protein</fullName>
    </recommendedName>
</protein>
<evidence type="ECO:0000313" key="5">
    <source>
        <dbReference type="Proteomes" id="UP000006352"/>
    </source>
</evidence>
<dbReference type="InParanoid" id="J4H275"/>
<evidence type="ECO:0000256" key="1">
    <source>
        <dbReference type="ARBA" id="ARBA00007447"/>
    </source>
</evidence>
<dbReference type="Proteomes" id="UP000006352">
    <property type="component" value="Unassembled WGS sequence"/>
</dbReference>
<dbReference type="AlphaFoldDB" id="J4H275"/>
<dbReference type="OrthoDB" id="660550at2759"/>
<dbReference type="GeneID" id="24095945"/>
<evidence type="ECO:0000256" key="2">
    <source>
        <dbReference type="SAM" id="SignalP"/>
    </source>
</evidence>
<dbReference type="PRINTS" id="PR00792">
    <property type="entry name" value="PEPSIN"/>
</dbReference>
<dbReference type="PANTHER" id="PTHR47966:SF51">
    <property type="entry name" value="BETA-SITE APP-CLEAVING ENZYME, ISOFORM A-RELATED"/>
    <property type="match status" value="1"/>
</dbReference>
<dbReference type="InterPro" id="IPR034164">
    <property type="entry name" value="Pepsin-like_dom"/>
</dbReference>
<organism evidence="4 5">
    <name type="scientific">Fibroporia radiculosa</name>
    <dbReference type="NCBI Taxonomy" id="599839"/>
    <lineage>
        <taxon>Eukaryota</taxon>
        <taxon>Fungi</taxon>
        <taxon>Dikarya</taxon>
        <taxon>Basidiomycota</taxon>
        <taxon>Agaricomycotina</taxon>
        <taxon>Agaricomycetes</taxon>
        <taxon>Polyporales</taxon>
        <taxon>Fibroporiaceae</taxon>
        <taxon>Fibroporia</taxon>
    </lineage>
</organism>
<dbReference type="CDD" id="cd05471">
    <property type="entry name" value="pepsin_like"/>
    <property type="match status" value="1"/>
</dbReference>
<dbReference type="InterPro" id="IPR001461">
    <property type="entry name" value="Aspartic_peptidase_A1"/>
</dbReference>
<dbReference type="MEROPS" id="A01.019"/>
<keyword evidence="5" id="KW-1185">Reference proteome</keyword>
<feature type="domain" description="Peptidase A1" evidence="3">
    <location>
        <begin position="62"/>
        <end position="379"/>
    </location>
</feature>
<keyword evidence="2" id="KW-0732">Signal</keyword>
<dbReference type="InterPro" id="IPR033121">
    <property type="entry name" value="PEPTIDASE_A1"/>
</dbReference>
<dbReference type="HOGENOM" id="CLU_038846_0_0_1"/>
<dbReference type="InterPro" id="IPR021109">
    <property type="entry name" value="Peptidase_aspartic_dom_sf"/>
</dbReference>
<sequence>MPSTKFHRAFSLICLSSQVYALVKVPFSTSLVPKLSKRSTNTDTEDCIDCSSAPTINAGLKAVVSVEAGDFQTFSNVEIDTGSALFWVGAGQKYIPGPHAYSLNQTFSEGYGDGYANGTVYADRVTIGNATVDSQIIGAAQYIEGFQLSMPFDGLLGLGPNGSNTNQISGYDTTPTFVQSLAAEGTIEDAIFGIYISPVAENGTRGVGEITFGGVDESRFIGEIDWVPQIEPYNLHWSFNASYFGWGNEYVIDSPIYAFTDTGGPLLEIPSDPYIWLLQNVPGITTDSTSLIQGGLIFPSNMTDTLPPLYIGVGSLNFTLSPSQYTVAKALYSELNITDDGQIHTWIATAGPDEYDLGWPFLQQAYSAYDMVNNRVGFAHLA</sequence>
<dbReference type="GO" id="GO:0004190">
    <property type="term" value="F:aspartic-type endopeptidase activity"/>
    <property type="evidence" value="ECO:0007669"/>
    <property type="project" value="InterPro"/>
</dbReference>
<dbReference type="GO" id="GO:0006508">
    <property type="term" value="P:proteolysis"/>
    <property type="evidence" value="ECO:0007669"/>
    <property type="project" value="InterPro"/>
</dbReference>
<dbReference type="PANTHER" id="PTHR47966">
    <property type="entry name" value="BETA-SITE APP-CLEAVING ENZYME, ISOFORM A-RELATED"/>
    <property type="match status" value="1"/>
</dbReference>
<name>J4H275_9APHY</name>
<evidence type="ECO:0000313" key="4">
    <source>
        <dbReference type="EMBL" id="CCM01034.1"/>
    </source>
</evidence>
<accession>J4H275</accession>
<dbReference type="EMBL" id="HE797014">
    <property type="protein sequence ID" value="CCM01034.1"/>
    <property type="molecule type" value="Genomic_DNA"/>
</dbReference>
<dbReference type="RefSeq" id="XP_012180317.1">
    <property type="nucleotide sequence ID" value="XM_012324927.1"/>
</dbReference>
<dbReference type="SUPFAM" id="SSF50630">
    <property type="entry name" value="Acid proteases"/>
    <property type="match status" value="1"/>
</dbReference>
<feature type="signal peptide" evidence="2">
    <location>
        <begin position="1"/>
        <end position="21"/>
    </location>
</feature>
<evidence type="ECO:0000259" key="3">
    <source>
        <dbReference type="PROSITE" id="PS51767"/>
    </source>
</evidence>
<comment type="similarity">
    <text evidence="1">Belongs to the peptidase A1 family.</text>
</comment>
<feature type="chain" id="PRO_5003779172" description="Peptidase A1 domain-containing protein" evidence="2">
    <location>
        <begin position="22"/>
        <end position="382"/>
    </location>
</feature>
<dbReference type="PROSITE" id="PS51767">
    <property type="entry name" value="PEPTIDASE_A1"/>
    <property type="match status" value="1"/>
</dbReference>
<reference evidence="4 5" key="1">
    <citation type="journal article" date="2012" name="Appl. Environ. Microbiol.">
        <title>Short-read sequencing for genomic analysis of the brown rot fungus Fibroporia radiculosa.</title>
        <authorList>
            <person name="Tang J.D."/>
            <person name="Perkins A.D."/>
            <person name="Sonstegard T.S."/>
            <person name="Schroeder S.G."/>
            <person name="Burgess S.C."/>
            <person name="Diehl S.V."/>
        </authorList>
    </citation>
    <scope>NUCLEOTIDE SEQUENCE [LARGE SCALE GENOMIC DNA]</scope>
    <source>
        <strain evidence="4 5">TFFH 294</strain>
    </source>
</reference>
<dbReference type="Gene3D" id="2.40.70.10">
    <property type="entry name" value="Acid Proteases"/>
    <property type="match status" value="2"/>
</dbReference>
<dbReference type="Pfam" id="PF00026">
    <property type="entry name" value="Asp"/>
    <property type="match status" value="1"/>
</dbReference>